<sequence>MKLISSIAYFEKPDVAKDGGAAFWIGPLPPLSHPTHKSDGQEKEAEADLEAIEKPKRKAQAVTVFGRKSGDATVNRSQVRRQLFSN</sequence>
<dbReference type="Proteomes" id="UP001221898">
    <property type="component" value="Unassembled WGS sequence"/>
</dbReference>
<comment type="caution">
    <text evidence="1">The sequence shown here is derived from an EMBL/GenBank/DDBJ whole genome shotgun (WGS) entry which is preliminary data.</text>
</comment>
<dbReference type="EMBL" id="JAINUG010000079">
    <property type="protein sequence ID" value="KAJ8400106.1"/>
    <property type="molecule type" value="Genomic_DNA"/>
</dbReference>
<evidence type="ECO:0000313" key="2">
    <source>
        <dbReference type="Proteomes" id="UP001221898"/>
    </source>
</evidence>
<reference evidence="1" key="1">
    <citation type="journal article" date="2023" name="Science">
        <title>Genome structures resolve the early diversification of teleost fishes.</title>
        <authorList>
            <person name="Parey E."/>
            <person name="Louis A."/>
            <person name="Montfort J."/>
            <person name="Bouchez O."/>
            <person name="Roques C."/>
            <person name="Iampietro C."/>
            <person name="Lluch J."/>
            <person name="Castinel A."/>
            <person name="Donnadieu C."/>
            <person name="Desvignes T."/>
            <person name="Floi Bucao C."/>
            <person name="Jouanno E."/>
            <person name="Wen M."/>
            <person name="Mejri S."/>
            <person name="Dirks R."/>
            <person name="Jansen H."/>
            <person name="Henkel C."/>
            <person name="Chen W.J."/>
            <person name="Zahm M."/>
            <person name="Cabau C."/>
            <person name="Klopp C."/>
            <person name="Thompson A.W."/>
            <person name="Robinson-Rechavi M."/>
            <person name="Braasch I."/>
            <person name="Lecointre G."/>
            <person name="Bobe J."/>
            <person name="Postlethwait J.H."/>
            <person name="Berthelot C."/>
            <person name="Roest Crollius H."/>
            <person name="Guiguen Y."/>
        </authorList>
    </citation>
    <scope>NUCLEOTIDE SEQUENCE</scope>
    <source>
        <strain evidence="1">NC1722</strain>
    </source>
</reference>
<accession>A0AAD7WK93</accession>
<name>A0AAD7WK93_9TELE</name>
<keyword evidence="2" id="KW-1185">Reference proteome</keyword>
<evidence type="ECO:0000313" key="1">
    <source>
        <dbReference type="EMBL" id="KAJ8400106.1"/>
    </source>
</evidence>
<organism evidence="1 2">
    <name type="scientific">Aldrovandia affinis</name>
    <dbReference type="NCBI Taxonomy" id="143900"/>
    <lineage>
        <taxon>Eukaryota</taxon>
        <taxon>Metazoa</taxon>
        <taxon>Chordata</taxon>
        <taxon>Craniata</taxon>
        <taxon>Vertebrata</taxon>
        <taxon>Euteleostomi</taxon>
        <taxon>Actinopterygii</taxon>
        <taxon>Neopterygii</taxon>
        <taxon>Teleostei</taxon>
        <taxon>Notacanthiformes</taxon>
        <taxon>Halosauridae</taxon>
        <taxon>Aldrovandia</taxon>
    </lineage>
</organism>
<proteinExistence type="predicted"/>
<dbReference type="AlphaFoldDB" id="A0AAD7WK93"/>
<gene>
    <name evidence="1" type="ORF">AAFF_G00401450</name>
</gene>
<protein>
    <submittedName>
        <fullName evidence="1">Uncharacterized protein</fullName>
    </submittedName>
</protein>